<proteinExistence type="predicted"/>
<feature type="signal peptide" evidence="6">
    <location>
        <begin position="1"/>
        <end position="17"/>
    </location>
</feature>
<dbReference type="InterPro" id="IPR002181">
    <property type="entry name" value="Fibrinogen_a/b/g_C_dom"/>
</dbReference>
<dbReference type="PROSITE" id="PS51406">
    <property type="entry name" value="FIBRINOGEN_C_2"/>
    <property type="match status" value="1"/>
</dbReference>
<feature type="chain" id="PRO_5041416991" description="Fibrinogen C-terminal domain-containing protein" evidence="6">
    <location>
        <begin position="18"/>
        <end position="550"/>
    </location>
</feature>
<dbReference type="InterPro" id="IPR037579">
    <property type="entry name" value="FIB_ANG-like"/>
</dbReference>
<keyword evidence="4" id="KW-0325">Glycoprotein</keyword>
<protein>
    <recommendedName>
        <fullName evidence="7">Fibrinogen C-terminal domain-containing protein</fullName>
    </recommendedName>
</protein>
<name>A0AA36EZM6_OCTVU</name>
<organism evidence="8 9">
    <name type="scientific">Octopus vulgaris</name>
    <name type="common">Common octopus</name>
    <dbReference type="NCBI Taxonomy" id="6645"/>
    <lineage>
        <taxon>Eukaryota</taxon>
        <taxon>Metazoa</taxon>
        <taxon>Spiralia</taxon>
        <taxon>Lophotrochozoa</taxon>
        <taxon>Mollusca</taxon>
        <taxon>Cephalopoda</taxon>
        <taxon>Coleoidea</taxon>
        <taxon>Octopodiformes</taxon>
        <taxon>Octopoda</taxon>
        <taxon>Incirrata</taxon>
        <taxon>Octopodidae</taxon>
        <taxon>Octopus</taxon>
    </lineage>
</organism>
<evidence type="ECO:0000256" key="6">
    <source>
        <dbReference type="SAM" id="SignalP"/>
    </source>
</evidence>
<dbReference type="GO" id="GO:0005577">
    <property type="term" value="C:fibrinogen complex"/>
    <property type="evidence" value="ECO:0007669"/>
    <property type="project" value="TreeGrafter"/>
</dbReference>
<evidence type="ECO:0000256" key="5">
    <source>
        <dbReference type="SAM" id="Coils"/>
    </source>
</evidence>
<dbReference type="Gene3D" id="1.10.287.1490">
    <property type="match status" value="1"/>
</dbReference>
<dbReference type="Gene3D" id="3.90.215.10">
    <property type="entry name" value="Gamma Fibrinogen, chain A, domain 1"/>
    <property type="match status" value="1"/>
</dbReference>
<dbReference type="Proteomes" id="UP001162480">
    <property type="component" value="Chromosome 2"/>
</dbReference>
<accession>A0AA36EZM6</accession>
<dbReference type="PROSITE" id="PS00514">
    <property type="entry name" value="FIBRINOGEN_C_1"/>
    <property type="match status" value="1"/>
</dbReference>
<dbReference type="InterPro" id="IPR020837">
    <property type="entry name" value="Fibrinogen_CS"/>
</dbReference>
<keyword evidence="5" id="KW-0175">Coiled coil</keyword>
<evidence type="ECO:0000256" key="3">
    <source>
        <dbReference type="ARBA" id="ARBA00023157"/>
    </source>
</evidence>
<evidence type="ECO:0000256" key="4">
    <source>
        <dbReference type="ARBA" id="ARBA00023180"/>
    </source>
</evidence>
<comment type="subcellular location">
    <subcellularLocation>
        <location evidence="1">Secreted</location>
    </subcellularLocation>
</comment>
<reference evidence="8" key="1">
    <citation type="submission" date="2023-08" db="EMBL/GenBank/DDBJ databases">
        <authorList>
            <person name="Alioto T."/>
            <person name="Alioto T."/>
            <person name="Gomez Garrido J."/>
        </authorList>
    </citation>
    <scope>NUCLEOTIDE SEQUENCE</scope>
</reference>
<evidence type="ECO:0000259" key="7">
    <source>
        <dbReference type="PROSITE" id="PS51406"/>
    </source>
</evidence>
<evidence type="ECO:0000313" key="8">
    <source>
        <dbReference type="EMBL" id="CAI9717668.1"/>
    </source>
</evidence>
<dbReference type="FunFam" id="3.90.215.10:FF:000001">
    <property type="entry name" value="Tenascin isoform 1"/>
    <property type="match status" value="1"/>
</dbReference>
<gene>
    <name evidence="8" type="ORF">OCTVUL_1B000238</name>
</gene>
<keyword evidence="9" id="KW-1185">Reference proteome</keyword>
<sequence>MLSSTWVTVTFIAVSLSVQVVPLEVSAVSPPSKINAGTCTYNFEVWKPDENIIERIDKLEGGTGLMNATLTRDLLSLRLQVLAKVDELDNATALLQTKVKSLDTHHRTRHPQSMKYVPKKSEIDSIWNSVGAVTNRLERITSQMKKIKNEDGIDNLRSVVGDLKAEWIVMKRELQNIRADGDQSRKEQQQIGVTSVGMKQNVKGLQGDIETIKKKQEDLFDSVRKLSRSRDVSLKNSSYGMPYDSVARVESELANFENKIRNLHAIYNQLDKKMNSIIRTIEKGRKTMVHGNGSINEGVVPNMWSAFGKSVDQIAYPSTQRAAADTVEDRTVPRDCHDIYTSGQYLSGLYQIQPKNAQQLDHVYCEMINGTGWTVVQRRLEGLTNFTRGWLEYRYGFGNPYGEFWQGNDFLHLMTSQKQYILRIDLWDWQGTRRFAEYEFFEVGSEWDKYKLTISAYQGDAGDSLSYHNGMAFSTKDADNDLHREHCAAEMKSGWWFNGCFSSNLNGVYHKGWYTNRGSSFPDGIVWFTMKESEYYSAKKVEMKLRPKYL</sequence>
<dbReference type="GO" id="GO:0030674">
    <property type="term" value="F:protein-macromolecule adaptor activity"/>
    <property type="evidence" value="ECO:0007669"/>
    <property type="project" value="TreeGrafter"/>
</dbReference>
<feature type="domain" description="Fibrinogen C-terminal" evidence="7">
    <location>
        <begin position="327"/>
        <end position="549"/>
    </location>
</feature>
<keyword evidence="2" id="KW-0964">Secreted</keyword>
<evidence type="ECO:0000256" key="1">
    <source>
        <dbReference type="ARBA" id="ARBA00004613"/>
    </source>
</evidence>
<feature type="coiled-coil region" evidence="5">
    <location>
        <begin position="246"/>
        <end position="273"/>
    </location>
</feature>
<dbReference type="SMART" id="SM00186">
    <property type="entry name" value="FBG"/>
    <property type="match status" value="1"/>
</dbReference>
<dbReference type="GO" id="GO:0034116">
    <property type="term" value="P:positive regulation of heterotypic cell-cell adhesion"/>
    <property type="evidence" value="ECO:0007669"/>
    <property type="project" value="TreeGrafter"/>
</dbReference>
<dbReference type="GO" id="GO:0005201">
    <property type="term" value="F:extracellular matrix structural constituent"/>
    <property type="evidence" value="ECO:0007669"/>
    <property type="project" value="TreeGrafter"/>
</dbReference>
<dbReference type="Pfam" id="PF00147">
    <property type="entry name" value="Fibrinogen_C"/>
    <property type="match status" value="1"/>
</dbReference>
<evidence type="ECO:0000256" key="2">
    <source>
        <dbReference type="ARBA" id="ARBA00022525"/>
    </source>
</evidence>
<dbReference type="CDD" id="cd00087">
    <property type="entry name" value="FReD"/>
    <property type="match status" value="1"/>
</dbReference>
<keyword evidence="6" id="KW-0732">Signal</keyword>
<evidence type="ECO:0000313" key="9">
    <source>
        <dbReference type="Proteomes" id="UP001162480"/>
    </source>
</evidence>
<dbReference type="SUPFAM" id="SSF56496">
    <property type="entry name" value="Fibrinogen C-terminal domain-like"/>
    <property type="match status" value="1"/>
</dbReference>
<dbReference type="PANTHER" id="PTHR47221:SF5">
    <property type="entry name" value="FIBRINOGEN C-TERMINAL DOMAIN-CONTAINING PROTEIN"/>
    <property type="match status" value="1"/>
</dbReference>
<dbReference type="InterPro" id="IPR036056">
    <property type="entry name" value="Fibrinogen-like_C"/>
</dbReference>
<dbReference type="EMBL" id="OX597815">
    <property type="protein sequence ID" value="CAI9717668.1"/>
    <property type="molecule type" value="Genomic_DNA"/>
</dbReference>
<keyword evidence="3" id="KW-1015">Disulfide bond</keyword>
<dbReference type="PANTHER" id="PTHR47221">
    <property type="entry name" value="FIBRINOGEN ALPHA CHAIN"/>
    <property type="match status" value="1"/>
</dbReference>
<dbReference type="AlphaFoldDB" id="A0AA36EZM6"/>
<dbReference type="InterPro" id="IPR014716">
    <property type="entry name" value="Fibrinogen_a/b/g_C_1"/>
</dbReference>